<sequence length="277" mass="28858">MFLATAAQGAPLPPAAIYTDPPADAAHPARMEVLHIPSGGVEINGVAYLASGAGAHPTVVLFHGLPGNEKNLDLAQAIRRAGWNVVTLNYRGSWGSPGHFSFKGNLADARAALAYVRSPANAAKLGIDTRRLVIMGHSMGGWVTAVTAGADPDLAGAVMISGADISRIGQSTPEQRLALARDNRESLAATAEEMAAEIATLGPELGFDAAAPGLTKHPLLVITSNDGLKPMADHLVMDVKQRGGRVAVVHIPTDHSYSDARIRLQSAVLTWLAALPK</sequence>
<comment type="similarity">
    <text evidence="2">Belongs to the AB hydrolase superfamily. FUS2 hydrolase family.</text>
</comment>
<dbReference type="PANTHER" id="PTHR22946:SF9">
    <property type="entry name" value="POLYKETIDE TRANSFERASE AF380"/>
    <property type="match status" value="1"/>
</dbReference>
<feature type="domain" description="AB hydrolase-1" evidence="3">
    <location>
        <begin position="57"/>
        <end position="193"/>
    </location>
</feature>
<organism evidence="4 5">
    <name type="scientific">Phenylobacterium soli</name>
    <dbReference type="NCBI Taxonomy" id="2170551"/>
    <lineage>
        <taxon>Bacteria</taxon>
        <taxon>Pseudomonadati</taxon>
        <taxon>Pseudomonadota</taxon>
        <taxon>Alphaproteobacteria</taxon>
        <taxon>Caulobacterales</taxon>
        <taxon>Caulobacteraceae</taxon>
        <taxon>Phenylobacterium</taxon>
    </lineage>
</organism>
<keyword evidence="5" id="KW-1185">Reference proteome</keyword>
<dbReference type="Gene3D" id="3.40.50.1820">
    <property type="entry name" value="alpha/beta hydrolase"/>
    <property type="match status" value="1"/>
</dbReference>
<dbReference type="EMBL" id="QFYQ01000002">
    <property type="protein sequence ID" value="RAK51980.1"/>
    <property type="molecule type" value="Genomic_DNA"/>
</dbReference>
<reference evidence="5" key="1">
    <citation type="submission" date="2018-05" db="EMBL/GenBank/DDBJ databases">
        <authorList>
            <person name="Li X."/>
        </authorList>
    </citation>
    <scope>NUCLEOTIDE SEQUENCE [LARGE SCALE GENOMIC DNA]</scope>
    <source>
        <strain evidence="5">LX32</strain>
    </source>
</reference>
<dbReference type="GO" id="GO:0052689">
    <property type="term" value="F:carboxylic ester hydrolase activity"/>
    <property type="evidence" value="ECO:0007669"/>
    <property type="project" value="UniProtKB-ARBA"/>
</dbReference>
<evidence type="ECO:0000259" key="3">
    <source>
        <dbReference type="Pfam" id="PF00561"/>
    </source>
</evidence>
<dbReference type="InterPro" id="IPR000073">
    <property type="entry name" value="AB_hydrolase_1"/>
</dbReference>
<dbReference type="InterPro" id="IPR029058">
    <property type="entry name" value="AB_hydrolase_fold"/>
</dbReference>
<dbReference type="InterPro" id="IPR050261">
    <property type="entry name" value="FrsA_esterase"/>
</dbReference>
<evidence type="ECO:0000256" key="2">
    <source>
        <dbReference type="ARBA" id="ARBA00038115"/>
    </source>
</evidence>
<comment type="caution">
    <text evidence="4">The sequence shown here is derived from an EMBL/GenBank/DDBJ whole genome shotgun (WGS) entry which is preliminary data.</text>
</comment>
<name>A0A328ABG1_9CAUL</name>
<evidence type="ECO:0000313" key="4">
    <source>
        <dbReference type="EMBL" id="RAK51980.1"/>
    </source>
</evidence>
<accession>A0A328ABG1</accession>
<keyword evidence="1 4" id="KW-0378">Hydrolase</keyword>
<dbReference type="OrthoDB" id="5902829at2"/>
<evidence type="ECO:0000313" key="5">
    <source>
        <dbReference type="Proteomes" id="UP000249254"/>
    </source>
</evidence>
<evidence type="ECO:0000256" key="1">
    <source>
        <dbReference type="ARBA" id="ARBA00022801"/>
    </source>
</evidence>
<gene>
    <name evidence="4" type="ORF">DJ017_18820</name>
</gene>
<dbReference type="Proteomes" id="UP000249254">
    <property type="component" value="Unassembled WGS sequence"/>
</dbReference>
<dbReference type="Pfam" id="PF00561">
    <property type="entry name" value="Abhydrolase_1"/>
    <property type="match status" value="1"/>
</dbReference>
<proteinExistence type="inferred from homology"/>
<protein>
    <submittedName>
        <fullName evidence="4">Alpha/beta hydrolase</fullName>
    </submittedName>
</protein>
<dbReference type="AlphaFoldDB" id="A0A328ABG1"/>
<dbReference type="SUPFAM" id="SSF53474">
    <property type="entry name" value="alpha/beta-Hydrolases"/>
    <property type="match status" value="1"/>
</dbReference>
<dbReference type="PANTHER" id="PTHR22946">
    <property type="entry name" value="DIENELACTONE HYDROLASE DOMAIN-CONTAINING PROTEIN-RELATED"/>
    <property type="match status" value="1"/>
</dbReference>